<protein>
    <recommendedName>
        <fullName evidence="1">Homologous recombination OB-fold protein OB-fold domain-containing protein</fullName>
    </recommendedName>
</protein>
<organism evidence="2 3">
    <name type="scientific">Candidula unifasciata</name>
    <dbReference type="NCBI Taxonomy" id="100452"/>
    <lineage>
        <taxon>Eukaryota</taxon>
        <taxon>Metazoa</taxon>
        <taxon>Spiralia</taxon>
        <taxon>Lophotrochozoa</taxon>
        <taxon>Mollusca</taxon>
        <taxon>Gastropoda</taxon>
        <taxon>Heterobranchia</taxon>
        <taxon>Euthyneura</taxon>
        <taxon>Panpulmonata</taxon>
        <taxon>Eupulmonata</taxon>
        <taxon>Stylommatophora</taxon>
        <taxon>Helicina</taxon>
        <taxon>Helicoidea</taxon>
        <taxon>Geomitridae</taxon>
        <taxon>Candidula</taxon>
    </lineage>
</organism>
<evidence type="ECO:0000259" key="1">
    <source>
        <dbReference type="Pfam" id="PF15072"/>
    </source>
</evidence>
<dbReference type="Proteomes" id="UP000678393">
    <property type="component" value="Unassembled WGS sequence"/>
</dbReference>
<comment type="caution">
    <text evidence="2">The sequence shown here is derived from an EMBL/GenBank/DDBJ whole genome shotgun (WGS) entry which is preliminary data.</text>
</comment>
<feature type="non-terminal residue" evidence="2">
    <location>
        <position position="441"/>
    </location>
</feature>
<dbReference type="OrthoDB" id="21443at2759"/>
<name>A0A8S3ZTJ1_9EUPU</name>
<dbReference type="PANTHER" id="PTHR14523">
    <property type="entry name" value="UNCHARACTERIZED PROTEIN C17ORF53 HOMOLOG"/>
    <property type="match status" value="1"/>
</dbReference>
<gene>
    <name evidence="2" type="ORF">CUNI_LOCUS18387</name>
</gene>
<accession>A0A8S3ZTJ1</accession>
<dbReference type="EMBL" id="CAJHNH020005669">
    <property type="protein sequence ID" value="CAG5132829.1"/>
    <property type="molecule type" value="Genomic_DNA"/>
</dbReference>
<feature type="domain" description="Homologous recombination OB-fold protein OB-fold" evidence="1">
    <location>
        <begin position="120"/>
        <end position="201"/>
    </location>
</feature>
<evidence type="ECO:0000313" key="3">
    <source>
        <dbReference type="Proteomes" id="UP000678393"/>
    </source>
</evidence>
<dbReference type="InterPro" id="IPR058570">
    <property type="entry name" value="HROB_OB"/>
</dbReference>
<dbReference type="PANTHER" id="PTHR14523:SF1">
    <property type="entry name" value="HOMOLOGOUS RECOMBINATION OB-FOLD PROTEIN"/>
    <property type="match status" value="1"/>
</dbReference>
<dbReference type="AlphaFoldDB" id="A0A8S3ZTJ1"/>
<keyword evidence="3" id="KW-1185">Reference proteome</keyword>
<sequence length="441" mass="48630">AGDHCLKSNNQAEDLPRFCKRKFPGPAGILPPYRVLLLLTTQTAPVLYALKSGSLCKRWFNPLHPSQLSWSQAASDDVFKSPQWKALMSDLGQDSESLIAKFSIKSALLKASRKLLHRGKIPLIIGVIDAMEMQGSDASIIIRDPSGKMNGALHRDLFKDQSTTLQIGSVLVLRQVSVISPSPRTHYLNITPGNVALTYSANKEAAVSKQFTSGFEIKPSISETQFLSQIIKTSEQELSDAAKNCHQGSRTHALENLSNGFNIKYLSPVMPRDPLLLKRNQMNVTPAGRSSSLFNCSPQSLTTVTCGRVVTPPNSVKMTETGSVNYRNQTVSYPTHIFRNRFPLQNGTPMQNHCISHADRISPPALQHRKSEFINPNIASSACGLPGKFVGRSQFSSCQNLSKDTSHDTASHIISGSNEMPMRMMRYLSDEMLLSQLSDEF</sequence>
<evidence type="ECO:0000313" key="2">
    <source>
        <dbReference type="EMBL" id="CAG5132829.1"/>
    </source>
</evidence>
<dbReference type="GO" id="GO:0000725">
    <property type="term" value="P:recombinational repair"/>
    <property type="evidence" value="ECO:0007669"/>
    <property type="project" value="InterPro"/>
</dbReference>
<dbReference type="Pfam" id="PF15072">
    <property type="entry name" value="HROB"/>
    <property type="match status" value="1"/>
</dbReference>
<dbReference type="InterPro" id="IPR028045">
    <property type="entry name" value="HROB"/>
</dbReference>
<reference evidence="2" key="1">
    <citation type="submission" date="2021-04" db="EMBL/GenBank/DDBJ databases">
        <authorList>
            <consortium name="Molecular Ecology Group"/>
        </authorList>
    </citation>
    <scope>NUCLEOTIDE SEQUENCE</scope>
</reference>
<proteinExistence type="predicted"/>